<evidence type="ECO:0000313" key="2">
    <source>
        <dbReference type="EMBL" id="PKU61815.1"/>
    </source>
</evidence>
<sequence length="216" mass="24452">MYIKLDHHLLTALVERWSPQTNTFHLAVGEMSITLQDVAMIMGLQIDGPPLVGPSVVGLGKRWNSWPDCCNDLLGSHPDPNVLYHDPLNPQVTSRFRMGRESYAELNDIDFWRHVRAYILFIIGCLLLPDTSGSEIHLQYLPLLEDIHLFSTYSIGGAVLAHLYRELTEATKPKRANIAGCVHLLQIWSWERIHVGRPTLHVPYPELLQDCSVGGR</sequence>
<dbReference type="InterPro" id="IPR019557">
    <property type="entry name" value="AminoTfrase-like_pln_mobile"/>
</dbReference>
<evidence type="ECO:0000313" key="3">
    <source>
        <dbReference type="Proteomes" id="UP000233837"/>
    </source>
</evidence>
<dbReference type="EMBL" id="KZ503728">
    <property type="protein sequence ID" value="PKU61815.1"/>
    <property type="molecule type" value="Genomic_DNA"/>
</dbReference>
<dbReference type="Pfam" id="PF10536">
    <property type="entry name" value="PMD"/>
    <property type="match status" value="1"/>
</dbReference>
<reference evidence="2 3" key="2">
    <citation type="journal article" date="2017" name="Nature">
        <title>The Apostasia genome and the evolution of orchids.</title>
        <authorList>
            <person name="Zhang G.Q."/>
            <person name="Liu K.W."/>
            <person name="Li Z."/>
            <person name="Lohaus R."/>
            <person name="Hsiao Y.Y."/>
            <person name="Niu S.C."/>
            <person name="Wang J.Y."/>
            <person name="Lin Y.C."/>
            <person name="Xu Q."/>
            <person name="Chen L.J."/>
            <person name="Yoshida K."/>
            <person name="Fujiwara S."/>
            <person name="Wang Z.W."/>
            <person name="Zhang Y.Q."/>
            <person name="Mitsuda N."/>
            <person name="Wang M."/>
            <person name="Liu G.H."/>
            <person name="Pecoraro L."/>
            <person name="Huang H.X."/>
            <person name="Xiao X.J."/>
            <person name="Lin M."/>
            <person name="Wu X.Y."/>
            <person name="Wu W.L."/>
            <person name="Chen Y.Y."/>
            <person name="Chang S.B."/>
            <person name="Sakamoto S."/>
            <person name="Ohme-Takagi M."/>
            <person name="Yagi M."/>
            <person name="Zeng S.J."/>
            <person name="Shen C.Y."/>
            <person name="Yeh C.M."/>
            <person name="Luo Y.B."/>
            <person name="Tsai W.C."/>
            <person name="Van de Peer Y."/>
            <person name="Liu Z.J."/>
        </authorList>
    </citation>
    <scope>NUCLEOTIDE SEQUENCE [LARGE SCALE GENOMIC DNA]</scope>
    <source>
        <tissue evidence="2">The whole plant</tissue>
    </source>
</reference>
<name>A0A2I0VEH9_9ASPA</name>
<reference evidence="2 3" key="1">
    <citation type="journal article" date="2016" name="Sci. Rep.">
        <title>The Dendrobium catenatum Lindl. genome sequence provides insights into polysaccharide synthase, floral development and adaptive evolution.</title>
        <authorList>
            <person name="Zhang G.Q."/>
            <person name="Xu Q."/>
            <person name="Bian C."/>
            <person name="Tsai W.C."/>
            <person name="Yeh C.M."/>
            <person name="Liu K.W."/>
            <person name="Yoshida K."/>
            <person name="Zhang L.S."/>
            <person name="Chang S.B."/>
            <person name="Chen F."/>
            <person name="Shi Y."/>
            <person name="Su Y.Y."/>
            <person name="Zhang Y.Q."/>
            <person name="Chen L.J."/>
            <person name="Yin Y."/>
            <person name="Lin M."/>
            <person name="Huang H."/>
            <person name="Deng H."/>
            <person name="Wang Z.W."/>
            <person name="Zhu S.L."/>
            <person name="Zhao X."/>
            <person name="Deng C."/>
            <person name="Niu S.C."/>
            <person name="Huang J."/>
            <person name="Wang M."/>
            <person name="Liu G.H."/>
            <person name="Yang H.J."/>
            <person name="Xiao X.J."/>
            <person name="Hsiao Y.Y."/>
            <person name="Wu W.L."/>
            <person name="Chen Y.Y."/>
            <person name="Mitsuda N."/>
            <person name="Ohme-Takagi M."/>
            <person name="Luo Y.B."/>
            <person name="Van de Peer Y."/>
            <person name="Liu Z.J."/>
        </authorList>
    </citation>
    <scope>NUCLEOTIDE SEQUENCE [LARGE SCALE GENOMIC DNA]</scope>
    <source>
        <tissue evidence="2">The whole plant</tissue>
    </source>
</reference>
<dbReference type="PANTHER" id="PTHR46033:SF8">
    <property type="entry name" value="PROTEIN MAINTENANCE OF MERISTEMS-LIKE"/>
    <property type="match status" value="1"/>
</dbReference>
<dbReference type="Proteomes" id="UP000233837">
    <property type="component" value="Unassembled WGS sequence"/>
</dbReference>
<dbReference type="InterPro" id="IPR044824">
    <property type="entry name" value="MAIN-like"/>
</dbReference>
<dbReference type="AlphaFoldDB" id="A0A2I0VEH9"/>
<protein>
    <submittedName>
        <fullName evidence="2">Serine/threonine-protein phosphatase 7 long form like</fullName>
    </submittedName>
</protein>
<accession>A0A2I0VEH9</accession>
<evidence type="ECO:0000259" key="1">
    <source>
        <dbReference type="Pfam" id="PF10536"/>
    </source>
</evidence>
<feature type="domain" description="Aminotransferase-like plant mobile" evidence="1">
    <location>
        <begin position="3"/>
        <end position="200"/>
    </location>
</feature>
<keyword evidence="3" id="KW-1185">Reference proteome</keyword>
<dbReference type="STRING" id="906689.A0A2I0VEH9"/>
<organism evidence="2 3">
    <name type="scientific">Dendrobium catenatum</name>
    <dbReference type="NCBI Taxonomy" id="906689"/>
    <lineage>
        <taxon>Eukaryota</taxon>
        <taxon>Viridiplantae</taxon>
        <taxon>Streptophyta</taxon>
        <taxon>Embryophyta</taxon>
        <taxon>Tracheophyta</taxon>
        <taxon>Spermatophyta</taxon>
        <taxon>Magnoliopsida</taxon>
        <taxon>Liliopsida</taxon>
        <taxon>Asparagales</taxon>
        <taxon>Orchidaceae</taxon>
        <taxon>Epidendroideae</taxon>
        <taxon>Malaxideae</taxon>
        <taxon>Dendrobiinae</taxon>
        <taxon>Dendrobium</taxon>
    </lineage>
</organism>
<gene>
    <name evidence="2" type="ORF">MA16_Dca026320</name>
</gene>
<dbReference type="PANTHER" id="PTHR46033">
    <property type="entry name" value="PROTEIN MAIN-LIKE 2"/>
    <property type="match status" value="1"/>
</dbReference>
<dbReference type="GO" id="GO:0010073">
    <property type="term" value="P:meristem maintenance"/>
    <property type="evidence" value="ECO:0007669"/>
    <property type="project" value="InterPro"/>
</dbReference>
<proteinExistence type="predicted"/>